<proteinExistence type="predicted"/>
<keyword evidence="2" id="KW-1185">Reference proteome</keyword>
<dbReference type="RefSeq" id="WP_047007163.1">
    <property type="nucleotide sequence ID" value="NZ_CP018097.1"/>
</dbReference>
<dbReference type="InterPro" id="IPR046947">
    <property type="entry name" value="LytR-like"/>
</dbReference>
<dbReference type="PATRIC" id="fig|502682.8.peg.2042"/>
<reference evidence="1 2" key="1">
    <citation type="submission" date="2015-04" db="EMBL/GenBank/DDBJ databases">
        <title>The draft genome sequence of Erythrobacr gangjinensis K7-2.</title>
        <authorList>
            <person name="Zhuang L."/>
            <person name="Liu Y."/>
            <person name="Shao Z."/>
        </authorList>
    </citation>
    <scope>NUCLEOTIDE SEQUENCE [LARGE SCALE GENOMIC DNA]</scope>
    <source>
        <strain evidence="1 2">K7-2</strain>
    </source>
</reference>
<comment type="caution">
    <text evidence="1">The sequence shown here is derived from an EMBL/GenBank/DDBJ whole genome shotgun (WGS) entry which is preliminary data.</text>
</comment>
<sequence length="275" mass="29885">MDLTPIKDSKGEMRAMPSPFIWAWAGIATLFAVYLAVFLLTRPDGFSANLWRATYNVLPVVPLVFGFHALLQTQVWPRRLAIATTLQIPLALAFAFTWYLAIIVLRGLPSDWVQSGFEVRPFVPIALVWQLFQGVSLYAVVALASLAITLAQRAALVEMTSVEAAAPAAQTILLKTGNEHEAVDIVDIIRISGAGDYCEVHLQGRIVLSTTSLAQFEARLPESAFIRAHRSHIVRLGAISRSEPAGNGRTVLHLVDGSSITTSRAGSRALRESAA</sequence>
<dbReference type="KEGG" id="egn:BMF35_a1005"/>
<name>A0A0G9MR75_9SPHN</name>
<dbReference type="OrthoDB" id="9781059at2"/>
<dbReference type="GO" id="GO:0003677">
    <property type="term" value="F:DNA binding"/>
    <property type="evidence" value="ECO:0007669"/>
    <property type="project" value="InterPro"/>
</dbReference>
<dbReference type="Gene3D" id="2.40.50.1020">
    <property type="entry name" value="LytTr DNA-binding domain"/>
    <property type="match status" value="1"/>
</dbReference>
<organism evidence="1 2">
    <name type="scientific">Aurantiacibacter gangjinensis</name>
    <dbReference type="NCBI Taxonomy" id="502682"/>
    <lineage>
        <taxon>Bacteria</taxon>
        <taxon>Pseudomonadati</taxon>
        <taxon>Pseudomonadota</taxon>
        <taxon>Alphaproteobacteria</taxon>
        <taxon>Sphingomonadales</taxon>
        <taxon>Erythrobacteraceae</taxon>
        <taxon>Aurantiacibacter</taxon>
    </lineage>
</organism>
<dbReference type="InterPro" id="IPR007492">
    <property type="entry name" value="LytTR_DNA-bd_dom"/>
</dbReference>
<evidence type="ECO:0000313" key="1">
    <source>
        <dbReference type="EMBL" id="KLE31813.1"/>
    </source>
</evidence>
<dbReference type="PROSITE" id="PS50930">
    <property type="entry name" value="HTH_LYTTR"/>
    <property type="match status" value="1"/>
</dbReference>
<accession>A0A0G9MR75</accession>
<protein>
    <submittedName>
        <fullName evidence="1">Uncharacterized protein</fullName>
    </submittedName>
</protein>
<dbReference type="AlphaFoldDB" id="A0A0G9MR75"/>
<dbReference type="PANTHER" id="PTHR37299:SF1">
    <property type="entry name" value="STAGE 0 SPORULATION PROTEIN A HOMOLOG"/>
    <property type="match status" value="1"/>
</dbReference>
<dbReference type="PANTHER" id="PTHR37299">
    <property type="entry name" value="TRANSCRIPTIONAL REGULATOR-RELATED"/>
    <property type="match status" value="1"/>
</dbReference>
<dbReference type="STRING" id="502682.BMF35_a1005"/>
<dbReference type="SMART" id="SM00850">
    <property type="entry name" value="LytTR"/>
    <property type="match status" value="1"/>
</dbReference>
<dbReference type="Proteomes" id="UP000053070">
    <property type="component" value="Unassembled WGS sequence"/>
</dbReference>
<dbReference type="GO" id="GO:0000156">
    <property type="term" value="F:phosphorelay response regulator activity"/>
    <property type="evidence" value="ECO:0007669"/>
    <property type="project" value="InterPro"/>
</dbReference>
<dbReference type="EMBL" id="LBHC01000002">
    <property type="protein sequence ID" value="KLE31813.1"/>
    <property type="molecule type" value="Genomic_DNA"/>
</dbReference>
<gene>
    <name evidence="1" type="ORF">AAW01_10000</name>
</gene>
<evidence type="ECO:0000313" key="2">
    <source>
        <dbReference type="Proteomes" id="UP000053070"/>
    </source>
</evidence>
<dbReference type="Pfam" id="PF04397">
    <property type="entry name" value="LytTR"/>
    <property type="match status" value="1"/>
</dbReference>